<proteinExistence type="predicted"/>
<protein>
    <submittedName>
        <fullName evidence="1">Uncharacterized protein</fullName>
    </submittedName>
</protein>
<keyword evidence="2" id="KW-1185">Reference proteome</keyword>
<dbReference type="EMBL" id="CP045226">
    <property type="protein sequence ID" value="QFS47050.1"/>
    <property type="molecule type" value="Genomic_DNA"/>
</dbReference>
<organism evidence="1 2">
    <name type="scientific">Nostoc sphaeroides CCNUC1</name>
    <dbReference type="NCBI Taxonomy" id="2653204"/>
    <lineage>
        <taxon>Bacteria</taxon>
        <taxon>Bacillati</taxon>
        <taxon>Cyanobacteriota</taxon>
        <taxon>Cyanophyceae</taxon>
        <taxon>Nostocales</taxon>
        <taxon>Nostocaceae</taxon>
        <taxon>Nostoc</taxon>
    </lineage>
</organism>
<name>A0A5P8W337_9NOSO</name>
<reference evidence="1 2" key="1">
    <citation type="submission" date="2019-10" db="EMBL/GenBank/DDBJ databases">
        <title>Genomic and transcriptomic insights into the perfect genentic adaptation of a filamentous nitrogen-fixing cyanobacterium to rice fields.</title>
        <authorList>
            <person name="Chen Z."/>
        </authorList>
    </citation>
    <scope>NUCLEOTIDE SEQUENCE [LARGE SCALE GENOMIC DNA]</scope>
    <source>
        <strain evidence="1">CCNUC1</strain>
    </source>
</reference>
<evidence type="ECO:0000313" key="1">
    <source>
        <dbReference type="EMBL" id="QFS47050.1"/>
    </source>
</evidence>
<sequence>MSLRSPLAFPLAQPKKRRVRNQSAVKQFACGVGIASLFYETLCEHLQLT</sequence>
<accession>A0A5P8W337</accession>
<dbReference type="AlphaFoldDB" id="A0A5P8W337"/>
<gene>
    <name evidence="1" type="ORF">GXM_04531</name>
</gene>
<dbReference type="KEGG" id="nsh:GXM_04531"/>
<evidence type="ECO:0000313" key="2">
    <source>
        <dbReference type="Proteomes" id="UP000326678"/>
    </source>
</evidence>
<dbReference type="Proteomes" id="UP000326678">
    <property type="component" value="Chromosome Gxm1"/>
</dbReference>